<evidence type="ECO:0000313" key="1">
    <source>
        <dbReference type="EMBL" id="GGK08944.1"/>
    </source>
</evidence>
<reference evidence="1" key="1">
    <citation type="journal article" date="2014" name="Int. J. Syst. Evol. Microbiol.">
        <title>Complete genome sequence of Corynebacterium casei LMG S-19264T (=DSM 44701T), isolated from a smear-ripened cheese.</title>
        <authorList>
            <consortium name="US DOE Joint Genome Institute (JGI-PGF)"/>
            <person name="Walter F."/>
            <person name="Albersmeier A."/>
            <person name="Kalinowski J."/>
            <person name="Ruckert C."/>
        </authorList>
    </citation>
    <scope>NUCLEOTIDE SEQUENCE</scope>
    <source>
        <strain evidence="1">JCM 3090</strain>
    </source>
</reference>
<dbReference type="InterPro" id="IPR011009">
    <property type="entry name" value="Kinase-like_dom_sf"/>
</dbReference>
<evidence type="ECO:0000313" key="2">
    <source>
        <dbReference type="Proteomes" id="UP000649739"/>
    </source>
</evidence>
<organism evidence="1 2">
    <name type="scientific">Pilimelia anulata</name>
    <dbReference type="NCBI Taxonomy" id="53371"/>
    <lineage>
        <taxon>Bacteria</taxon>
        <taxon>Bacillati</taxon>
        <taxon>Actinomycetota</taxon>
        <taxon>Actinomycetes</taxon>
        <taxon>Micromonosporales</taxon>
        <taxon>Micromonosporaceae</taxon>
        <taxon>Pilimelia</taxon>
    </lineage>
</organism>
<dbReference type="RefSeq" id="WP_189172075.1">
    <property type="nucleotide sequence ID" value="NZ_BMQB01000013.1"/>
</dbReference>
<dbReference type="SUPFAM" id="SSF56112">
    <property type="entry name" value="Protein kinase-like (PK-like)"/>
    <property type="match status" value="1"/>
</dbReference>
<protein>
    <submittedName>
        <fullName evidence="1">Uncharacterized protein</fullName>
    </submittedName>
</protein>
<proteinExistence type="predicted"/>
<sequence>MIGPDRGGYLPTLADQLWPAPAAPVLGRGGPGYVVVPAAARPRLVVPAGPGRVVAAAVRAAVVPADAAARRRQWAVAALFRAGLGRLVFRDRLRPGDPAGVGLDRHLAAVLGAPVLASVHIGPARANRKPVLQLRRPDGAAAGYAKLGVDPLTRRLVAAEAGTLAVLAGLPLGPVAVPRVLHHGRWREHELLVQSPLPVRLPRASPAAARAAELRAMVAVAGCRGIAAAPLADSPYRRGLADRIAALGPAPERGRLAALLAAAADPDPRVPFGAWHGDWNGGNSAALADGRVLVWDWERFATGVPVGYDALHHRLQRALSAGVPPRAAAADLLAAAPAALLPFGPGVPAAAVALLYLVELATRYLADGQRAAGAAIGDVASWLLPAAEEYANGERNGRR</sequence>
<comment type="caution">
    <text evidence="1">The sequence shown here is derived from an EMBL/GenBank/DDBJ whole genome shotgun (WGS) entry which is preliminary data.</text>
</comment>
<gene>
    <name evidence="1" type="ORF">GCM10010123_43510</name>
</gene>
<name>A0A8J3FD26_9ACTN</name>
<accession>A0A8J3FD26</accession>
<dbReference type="EMBL" id="BMQB01000013">
    <property type="protein sequence ID" value="GGK08944.1"/>
    <property type="molecule type" value="Genomic_DNA"/>
</dbReference>
<dbReference type="AlphaFoldDB" id="A0A8J3FD26"/>
<dbReference type="Proteomes" id="UP000649739">
    <property type="component" value="Unassembled WGS sequence"/>
</dbReference>
<reference evidence="1" key="2">
    <citation type="submission" date="2020-09" db="EMBL/GenBank/DDBJ databases">
        <authorList>
            <person name="Sun Q."/>
            <person name="Ohkuma M."/>
        </authorList>
    </citation>
    <scope>NUCLEOTIDE SEQUENCE</scope>
    <source>
        <strain evidence="1">JCM 3090</strain>
    </source>
</reference>
<keyword evidence="2" id="KW-1185">Reference proteome</keyword>